<reference evidence="7 8" key="2">
    <citation type="submission" date="2018-12" db="EMBL/GenBank/DDBJ databases">
        <title>Simiduia agarivorans gen. nov., sp. nov., a marine, agarolytic bacterium isolated from shallow coastal water from Keelung, Taiwan.</title>
        <authorList>
            <person name="Shieh W.Y."/>
        </authorList>
    </citation>
    <scope>NUCLEOTIDE SEQUENCE [LARGE SCALE GENOMIC DNA]</scope>
    <source>
        <strain evidence="7 8">GTF-13</strain>
    </source>
</reference>
<dbReference type="FunFam" id="3.30.70.270:FF:000001">
    <property type="entry name" value="Diguanylate cyclase domain protein"/>
    <property type="match status" value="1"/>
</dbReference>
<dbReference type="Gene3D" id="6.10.340.10">
    <property type="match status" value="1"/>
</dbReference>
<name>A0A3P3VL43_9GAMM</name>
<evidence type="ECO:0000256" key="1">
    <source>
        <dbReference type="ARBA" id="ARBA00001946"/>
    </source>
</evidence>
<evidence type="ECO:0000256" key="3">
    <source>
        <dbReference type="ARBA" id="ARBA00034247"/>
    </source>
</evidence>
<dbReference type="InterPro" id="IPR029787">
    <property type="entry name" value="Nucleotide_cyclase"/>
</dbReference>
<dbReference type="PROSITE" id="PS50885">
    <property type="entry name" value="HAMP"/>
    <property type="match status" value="1"/>
</dbReference>
<dbReference type="Gene3D" id="3.30.70.270">
    <property type="match status" value="1"/>
</dbReference>
<dbReference type="InterPro" id="IPR050469">
    <property type="entry name" value="Diguanylate_Cyclase"/>
</dbReference>
<dbReference type="SMART" id="SM00267">
    <property type="entry name" value="GGDEF"/>
    <property type="match status" value="1"/>
</dbReference>
<gene>
    <name evidence="7" type="ORF">D0544_11195</name>
</gene>
<dbReference type="PANTHER" id="PTHR45138:SF9">
    <property type="entry name" value="DIGUANYLATE CYCLASE DGCM-RELATED"/>
    <property type="match status" value="1"/>
</dbReference>
<dbReference type="NCBIfam" id="TIGR00254">
    <property type="entry name" value="GGDEF"/>
    <property type="match status" value="1"/>
</dbReference>
<dbReference type="SUPFAM" id="SSF55073">
    <property type="entry name" value="Nucleotide cyclase"/>
    <property type="match status" value="1"/>
</dbReference>
<dbReference type="PANTHER" id="PTHR45138">
    <property type="entry name" value="REGULATORY COMPONENTS OF SENSORY TRANSDUCTION SYSTEM"/>
    <property type="match status" value="1"/>
</dbReference>
<dbReference type="CDD" id="cd06225">
    <property type="entry name" value="HAMP"/>
    <property type="match status" value="1"/>
</dbReference>
<evidence type="ECO:0000313" key="7">
    <source>
        <dbReference type="EMBL" id="RRJ82436.1"/>
    </source>
</evidence>
<reference evidence="7 8" key="1">
    <citation type="submission" date="2018-08" db="EMBL/GenBank/DDBJ databases">
        <authorList>
            <person name="Khan S.A."/>
        </authorList>
    </citation>
    <scope>NUCLEOTIDE SEQUENCE [LARGE SCALE GENOMIC DNA]</scope>
    <source>
        <strain evidence="7 8">GTF-13</strain>
    </source>
</reference>
<organism evidence="7 8">
    <name type="scientific">Aestuariirhabdus litorea</name>
    <dbReference type="NCBI Taxonomy" id="2528527"/>
    <lineage>
        <taxon>Bacteria</taxon>
        <taxon>Pseudomonadati</taxon>
        <taxon>Pseudomonadota</taxon>
        <taxon>Gammaproteobacteria</taxon>
        <taxon>Oceanospirillales</taxon>
        <taxon>Aestuariirhabdaceae</taxon>
        <taxon>Aestuariirhabdus</taxon>
    </lineage>
</organism>
<dbReference type="Pfam" id="PF00990">
    <property type="entry name" value="GGDEF"/>
    <property type="match status" value="1"/>
</dbReference>
<dbReference type="EC" id="2.7.7.65" evidence="2"/>
<evidence type="ECO:0000259" key="5">
    <source>
        <dbReference type="PROSITE" id="PS50885"/>
    </source>
</evidence>
<dbReference type="RefSeq" id="WP_125016164.1">
    <property type="nucleotide sequence ID" value="NZ_QWEZ01000002.1"/>
</dbReference>
<dbReference type="EMBL" id="QWEZ01000002">
    <property type="protein sequence ID" value="RRJ82436.1"/>
    <property type="molecule type" value="Genomic_DNA"/>
</dbReference>
<dbReference type="Proteomes" id="UP000280792">
    <property type="component" value="Unassembled WGS sequence"/>
</dbReference>
<comment type="catalytic activity">
    <reaction evidence="3">
        <text>2 GTP = 3',3'-c-di-GMP + 2 diphosphate</text>
        <dbReference type="Rhea" id="RHEA:24898"/>
        <dbReference type="ChEBI" id="CHEBI:33019"/>
        <dbReference type="ChEBI" id="CHEBI:37565"/>
        <dbReference type="ChEBI" id="CHEBI:58805"/>
        <dbReference type="EC" id="2.7.7.65"/>
    </reaction>
</comment>
<dbReference type="Pfam" id="PF00672">
    <property type="entry name" value="HAMP"/>
    <property type="match status" value="1"/>
</dbReference>
<sequence length="574" mass="65711">MNLRLRFFIFSAVLVVLAVAVAWVPVRQLAESLIEQWAVRYAEKQVLYDKVRTLQPIIREITLSRQFADSRILKEWARNPDDPDLSAQAIAEMENFRLNFSDRSYFVALLKTGRYYHNNADNEFAGQPYRYTLNAARERDRWFYSIVDQQRDLHLNVNLDHNLGVTKLWIDVLMRDGDDILGVVGTGLDLTGFIERVVKQVEPGITSLFVDHEGAIQVYRDQSMIDFSSVSRQDQHKTLELLFDRESDRNAMRDAMRQLEDTESRVISQFVEIQGQRFLASVAYLPEVGWYEIMLMDLNVLLPLSSFSGILLFYMLVLVVALLLFHLALERYLLAPLVQLELAMNQVSEGTYREEQLPKGSRGEVARLIEHFRKMAYSVISAREELERKVLKRTEALEHLSKTDPLTELLNRRGMTERLEAEVSRGERVARSFGIIWIDLDLFKEINDQYGHSVGDQALKSVARSIESVLRAYDYAARWGGDEFLILIDTCDEALLNAVGERLRVSVSRQGSLRDSRGQQIRIEVSAGGYVAHSGESLDSVLNKADHALYAAKHAGRNCFCNYNTLEDTVLSPS</sequence>
<dbReference type="GO" id="GO:0007165">
    <property type="term" value="P:signal transduction"/>
    <property type="evidence" value="ECO:0007669"/>
    <property type="project" value="InterPro"/>
</dbReference>
<dbReference type="CDD" id="cd01949">
    <property type="entry name" value="GGDEF"/>
    <property type="match status" value="1"/>
</dbReference>
<keyword evidence="4" id="KW-0812">Transmembrane</keyword>
<keyword evidence="8" id="KW-1185">Reference proteome</keyword>
<evidence type="ECO:0000256" key="4">
    <source>
        <dbReference type="SAM" id="Phobius"/>
    </source>
</evidence>
<dbReference type="InterPro" id="IPR043128">
    <property type="entry name" value="Rev_trsase/Diguanyl_cyclase"/>
</dbReference>
<dbReference type="PROSITE" id="PS50887">
    <property type="entry name" value="GGDEF"/>
    <property type="match status" value="1"/>
</dbReference>
<evidence type="ECO:0000256" key="2">
    <source>
        <dbReference type="ARBA" id="ARBA00012528"/>
    </source>
</evidence>
<accession>A0A3P3VL43</accession>
<feature type="transmembrane region" description="Helical" evidence="4">
    <location>
        <begin position="307"/>
        <end position="329"/>
    </location>
</feature>
<feature type="domain" description="HAMP" evidence="5">
    <location>
        <begin position="331"/>
        <end position="384"/>
    </location>
</feature>
<comment type="cofactor">
    <cofactor evidence="1">
        <name>Mg(2+)</name>
        <dbReference type="ChEBI" id="CHEBI:18420"/>
    </cofactor>
</comment>
<evidence type="ECO:0000313" key="8">
    <source>
        <dbReference type="Proteomes" id="UP000280792"/>
    </source>
</evidence>
<dbReference type="SMART" id="SM00304">
    <property type="entry name" value="HAMP"/>
    <property type="match status" value="1"/>
</dbReference>
<evidence type="ECO:0000259" key="6">
    <source>
        <dbReference type="PROSITE" id="PS50887"/>
    </source>
</evidence>
<dbReference type="AlphaFoldDB" id="A0A3P3VL43"/>
<dbReference type="GO" id="GO:0052621">
    <property type="term" value="F:diguanylate cyclase activity"/>
    <property type="evidence" value="ECO:0007669"/>
    <property type="project" value="UniProtKB-EC"/>
</dbReference>
<protein>
    <recommendedName>
        <fullName evidence="2">diguanylate cyclase</fullName>
        <ecNumber evidence="2">2.7.7.65</ecNumber>
    </recommendedName>
</protein>
<dbReference type="GO" id="GO:0016020">
    <property type="term" value="C:membrane"/>
    <property type="evidence" value="ECO:0007669"/>
    <property type="project" value="InterPro"/>
</dbReference>
<comment type="caution">
    <text evidence="7">The sequence shown here is derived from an EMBL/GenBank/DDBJ whole genome shotgun (WGS) entry which is preliminary data.</text>
</comment>
<keyword evidence="4" id="KW-1133">Transmembrane helix</keyword>
<feature type="domain" description="GGDEF" evidence="6">
    <location>
        <begin position="431"/>
        <end position="565"/>
    </location>
</feature>
<keyword evidence="4" id="KW-0472">Membrane</keyword>
<dbReference type="InterPro" id="IPR003660">
    <property type="entry name" value="HAMP_dom"/>
</dbReference>
<dbReference type="InterPro" id="IPR000160">
    <property type="entry name" value="GGDEF_dom"/>
</dbReference>
<proteinExistence type="predicted"/>